<evidence type="ECO:0000256" key="3">
    <source>
        <dbReference type="ARBA" id="ARBA00022989"/>
    </source>
</evidence>
<feature type="transmembrane region" description="Helical" evidence="6">
    <location>
        <begin position="273"/>
        <end position="297"/>
    </location>
</feature>
<dbReference type="PANTHER" id="PTHR33048:SF55">
    <property type="entry name" value="INTEGRAL MEMBRANE PROTEIN"/>
    <property type="match status" value="1"/>
</dbReference>
<comment type="similarity">
    <text evidence="5">Belongs to the SAT4 family.</text>
</comment>
<dbReference type="Pfam" id="PF20684">
    <property type="entry name" value="Fung_rhodopsin"/>
    <property type="match status" value="1"/>
</dbReference>
<feature type="transmembrane region" description="Helical" evidence="6">
    <location>
        <begin position="233"/>
        <end position="253"/>
    </location>
</feature>
<protein>
    <recommendedName>
        <fullName evidence="7">Rhodopsin domain-containing protein</fullName>
    </recommendedName>
</protein>
<evidence type="ECO:0000256" key="1">
    <source>
        <dbReference type="ARBA" id="ARBA00004141"/>
    </source>
</evidence>
<accession>A0AA38VT70</accession>
<feature type="transmembrane region" description="Helical" evidence="6">
    <location>
        <begin position="75"/>
        <end position="100"/>
    </location>
</feature>
<sequence length="403" mass="44859">MSQLIPRVLLLIRPAADGSAVAVLPQQSLDMTSYPTTGLQQFGIFILFFFPALSILLVGLRSYDRLRNGTYGADDVFIIVAALLAAVESIFSFAMMKLQYLGVHAWQVPTALYDPKISLILNYIVVMLYNPELALVKSSVLFFLLRLGGFQRWFRLTIQILNWSNIALMVSVLFASVFTCVPVQKYWNRATPGQCNNEALQYLVTSGLTVLTDILVLVIPIKIVVQLQVPNKVKIVLCCLLCSGIVVTVFSILRMSALYKLYYPPSDLGPDPTYTITFVYSTIECNLAIITATIPSLRGLMKRWFPRVFRTTAPRNSAYKHGYNSSPFNGTSGGFQSIGGAGVALEDLTRGNRSKHTRLVSPANSEEEILGKDHITRTTAIQITYEHNGEERKNLNLLYGVPR</sequence>
<dbReference type="Proteomes" id="UP001174691">
    <property type="component" value="Unassembled WGS sequence"/>
</dbReference>
<proteinExistence type="inferred from homology"/>
<evidence type="ECO:0000313" key="9">
    <source>
        <dbReference type="Proteomes" id="UP001174691"/>
    </source>
</evidence>
<feature type="transmembrane region" description="Helical" evidence="6">
    <location>
        <begin position="120"/>
        <end position="145"/>
    </location>
</feature>
<gene>
    <name evidence="8" type="ORF">NKR19_g5344</name>
</gene>
<evidence type="ECO:0000256" key="4">
    <source>
        <dbReference type="ARBA" id="ARBA00023136"/>
    </source>
</evidence>
<comment type="subcellular location">
    <subcellularLocation>
        <location evidence="1">Membrane</location>
        <topology evidence="1">Multi-pass membrane protein</topology>
    </subcellularLocation>
</comment>
<keyword evidence="9" id="KW-1185">Reference proteome</keyword>
<evidence type="ECO:0000259" key="7">
    <source>
        <dbReference type="Pfam" id="PF20684"/>
    </source>
</evidence>
<evidence type="ECO:0000256" key="2">
    <source>
        <dbReference type="ARBA" id="ARBA00022692"/>
    </source>
</evidence>
<dbReference type="PANTHER" id="PTHR33048">
    <property type="entry name" value="PTH11-LIKE INTEGRAL MEMBRANE PROTEIN (AFU_ORTHOLOGUE AFUA_5G11245)"/>
    <property type="match status" value="1"/>
</dbReference>
<feature type="transmembrane region" description="Helical" evidence="6">
    <location>
        <begin position="199"/>
        <end position="221"/>
    </location>
</feature>
<dbReference type="InterPro" id="IPR052337">
    <property type="entry name" value="SAT4-like"/>
</dbReference>
<reference evidence="8" key="1">
    <citation type="submission" date="2022-07" db="EMBL/GenBank/DDBJ databases">
        <title>Fungi with potential for degradation of polypropylene.</title>
        <authorList>
            <person name="Gostincar C."/>
        </authorList>
    </citation>
    <scope>NUCLEOTIDE SEQUENCE</scope>
    <source>
        <strain evidence="8">EXF-13287</strain>
    </source>
</reference>
<keyword evidence="2 6" id="KW-0812">Transmembrane</keyword>
<dbReference type="InterPro" id="IPR049326">
    <property type="entry name" value="Rhodopsin_dom_fungi"/>
</dbReference>
<evidence type="ECO:0000256" key="6">
    <source>
        <dbReference type="SAM" id="Phobius"/>
    </source>
</evidence>
<dbReference type="AlphaFoldDB" id="A0AA38VT70"/>
<keyword evidence="4 6" id="KW-0472">Membrane</keyword>
<evidence type="ECO:0000313" key="8">
    <source>
        <dbReference type="EMBL" id="KAJ9150151.1"/>
    </source>
</evidence>
<comment type="caution">
    <text evidence="8">The sequence shown here is derived from an EMBL/GenBank/DDBJ whole genome shotgun (WGS) entry which is preliminary data.</text>
</comment>
<dbReference type="GO" id="GO:0016020">
    <property type="term" value="C:membrane"/>
    <property type="evidence" value="ECO:0007669"/>
    <property type="project" value="UniProtKB-SubCell"/>
</dbReference>
<evidence type="ECO:0000256" key="5">
    <source>
        <dbReference type="ARBA" id="ARBA00038359"/>
    </source>
</evidence>
<dbReference type="EMBL" id="JANBVN010000073">
    <property type="protein sequence ID" value="KAJ9150151.1"/>
    <property type="molecule type" value="Genomic_DNA"/>
</dbReference>
<organism evidence="8 9">
    <name type="scientific">Coniochaeta hoffmannii</name>
    <dbReference type="NCBI Taxonomy" id="91930"/>
    <lineage>
        <taxon>Eukaryota</taxon>
        <taxon>Fungi</taxon>
        <taxon>Dikarya</taxon>
        <taxon>Ascomycota</taxon>
        <taxon>Pezizomycotina</taxon>
        <taxon>Sordariomycetes</taxon>
        <taxon>Sordariomycetidae</taxon>
        <taxon>Coniochaetales</taxon>
        <taxon>Coniochaetaceae</taxon>
        <taxon>Coniochaeta</taxon>
    </lineage>
</organism>
<keyword evidence="3 6" id="KW-1133">Transmembrane helix</keyword>
<feature type="domain" description="Rhodopsin" evidence="7">
    <location>
        <begin position="61"/>
        <end position="303"/>
    </location>
</feature>
<feature type="transmembrane region" description="Helical" evidence="6">
    <location>
        <begin position="166"/>
        <end position="187"/>
    </location>
</feature>
<feature type="transmembrane region" description="Helical" evidence="6">
    <location>
        <begin position="42"/>
        <end position="63"/>
    </location>
</feature>
<name>A0AA38VT70_9PEZI</name>